<gene>
    <name evidence="6" type="ORF">M9Y10_039343</name>
</gene>
<dbReference type="PANTHER" id="PTHR46233:SF3">
    <property type="entry name" value="HYDROXYACYLGLUTATHIONE HYDROLASE GLOC"/>
    <property type="match status" value="1"/>
</dbReference>
<evidence type="ECO:0000256" key="3">
    <source>
        <dbReference type="ARBA" id="ARBA00022801"/>
    </source>
</evidence>
<comment type="cofactor">
    <cofactor evidence="1">
        <name>Zn(2+)</name>
        <dbReference type="ChEBI" id="CHEBI:29105"/>
    </cofactor>
</comment>
<dbReference type="CDD" id="cd06262">
    <property type="entry name" value="metallo-hydrolase-like_MBL-fold"/>
    <property type="match status" value="1"/>
</dbReference>
<dbReference type="InterPro" id="IPR001279">
    <property type="entry name" value="Metallo-B-lactamas"/>
</dbReference>
<accession>A0ABR2KAX3</accession>
<dbReference type="PANTHER" id="PTHR46233">
    <property type="entry name" value="HYDROXYACYLGLUTATHIONE HYDROLASE GLOC"/>
    <property type="match status" value="1"/>
</dbReference>
<keyword evidence="7" id="KW-1185">Reference proteome</keyword>
<evidence type="ECO:0000313" key="6">
    <source>
        <dbReference type="EMBL" id="KAK8888277.1"/>
    </source>
</evidence>
<evidence type="ECO:0000256" key="1">
    <source>
        <dbReference type="ARBA" id="ARBA00001947"/>
    </source>
</evidence>
<feature type="domain" description="Metallo-beta-lactamase" evidence="5">
    <location>
        <begin position="13"/>
        <end position="195"/>
    </location>
</feature>
<comment type="caution">
    <text evidence="6">The sequence shown here is derived from an EMBL/GenBank/DDBJ whole genome shotgun (WGS) entry which is preliminary data.</text>
</comment>
<dbReference type="SUPFAM" id="SSF56281">
    <property type="entry name" value="Metallo-hydrolase/oxidoreductase"/>
    <property type="match status" value="1"/>
</dbReference>
<evidence type="ECO:0000256" key="2">
    <source>
        <dbReference type="ARBA" id="ARBA00022723"/>
    </source>
</evidence>
<dbReference type="InterPro" id="IPR051453">
    <property type="entry name" value="MBL_Glyoxalase_II"/>
</dbReference>
<sequence length="219" mass="24262">MSFIKRYVQGKLKSNCYIFYDESNIAVIDPGEDGPRIEGVINSISKTPKIHILLTHGHADQILSVPYLVQKYPKAFVYAGRSENLFLYDAGVNLSRHMGNVVTFSDISDNVNLVTGGEEIKVGKYVIRVLETPGHTPGSVSYIVQDKETVFTGDTILREGIGGTRLPFGDEASLITSIHDKILTLPQKYKLFPAHGEPTDVQHELTHNPYVLSMKGNES</sequence>
<dbReference type="Proteomes" id="UP001470230">
    <property type="component" value="Unassembled WGS sequence"/>
</dbReference>
<proteinExistence type="predicted"/>
<keyword evidence="3" id="KW-0378">Hydrolase</keyword>
<evidence type="ECO:0000259" key="5">
    <source>
        <dbReference type="SMART" id="SM00849"/>
    </source>
</evidence>
<organism evidence="6 7">
    <name type="scientific">Tritrichomonas musculus</name>
    <dbReference type="NCBI Taxonomy" id="1915356"/>
    <lineage>
        <taxon>Eukaryota</taxon>
        <taxon>Metamonada</taxon>
        <taxon>Parabasalia</taxon>
        <taxon>Tritrichomonadida</taxon>
        <taxon>Tritrichomonadidae</taxon>
        <taxon>Tritrichomonas</taxon>
    </lineage>
</organism>
<evidence type="ECO:0000313" key="7">
    <source>
        <dbReference type="Proteomes" id="UP001470230"/>
    </source>
</evidence>
<evidence type="ECO:0000256" key="4">
    <source>
        <dbReference type="ARBA" id="ARBA00022833"/>
    </source>
</evidence>
<reference evidence="6 7" key="1">
    <citation type="submission" date="2024-04" db="EMBL/GenBank/DDBJ databases">
        <title>Tritrichomonas musculus Genome.</title>
        <authorList>
            <person name="Alves-Ferreira E."/>
            <person name="Grigg M."/>
            <person name="Lorenzi H."/>
            <person name="Galac M."/>
        </authorList>
    </citation>
    <scope>NUCLEOTIDE SEQUENCE [LARGE SCALE GENOMIC DNA]</scope>
    <source>
        <strain evidence="6 7">EAF2021</strain>
    </source>
</reference>
<keyword evidence="2" id="KW-0479">Metal-binding</keyword>
<protein>
    <recommendedName>
        <fullName evidence="5">Metallo-beta-lactamase domain-containing protein</fullName>
    </recommendedName>
</protein>
<name>A0ABR2KAX3_9EUKA</name>
<dbReference type="Gene3D" id="3.60.15.10">
    <property type="entry name" value="Ribonuclease Z/Hydroxyacylglutathione hydrolase-like"/>
    <property type="match status" value="1"/>
</dbReference>
<dbReference type="EMBL" id="JAPFFF010000006">
    <property type="protein sequence ID" value="KAK8888277.1"/>
    <property type="molecule type" value="Genomic_DNA"/>
</dbReference>
<dbReference type="InterPro" id="IPR036866">
    <property type="entry name" value="RibonucZ/Hydroxyglut_hydro"/>
</dbReference>
<dbReference type="Pfam" id="PF00753">
    <property type="entry name" value="Lactamase_B"/>
    <property type="match status" value="1"/>
</dbReference>
<keyword evidence="4" id="KW-0862">Zinc</keyword>
<dbReference type="SMART" id="SM00849">
    <property type="entry name" value="Lactamase_B"/>
    <property type="match status" value="1"/>
</dbReference>